<reference evidence="6" key="2">
    <citation type="journal article" date="2014" name="ISME J.">
        <title>Microbial stratification in low pH oxic and suboxic macroscopic growths along an acid mine drainage.</title>
        <authorList>
            <person name="Mendez-Garcia C."/>
            <person name="Mesa V."/>
            <person name="Sprenger R.R."/>
            <person name="Richter M."/>
            <person name="Diez M.S."/>
            <person name="Solano J."/>
            <person name="Bargiela R."/>
            <person name="Golyshina O.V."/>
            <person name="Manteca A."/>
            <person name="Ramos J.L."/>
            <person name="Gallego J.R."/>
            <person name="Llorente I."/>
            <person name="Martins Dos Santos V.A."/>
            <person name="Jensen O.N."/>
            <person name="Pelaez A.I."/>
            <person name="Sanchez J."/>
            <person name="Ferrer M."/>
        </authorList>
    </citation>
    <scope>NUCLEOTIDE SEQUENCE</scope>
</reference>
<comment type="caution">
    <text evidence="6">The sequence shown here is derived from an EMBL/GenBank/DDBJ whole genome shotgun (WGS) entry which is preliminary data.</text>
</comment>
<evidence type="ECO:0000256" key="1">
    <source>
        <dbReference type="ARBA" id="ARBA00022741"/>
    </source>
</evidence>
<dbReference type="PANTHER" id="PTHR43087:SF1">
    <property type="entry name" value="LAO_AO TRANSPORT SYSTEM ATPASE"/>
    <property type="match status" value="1"/>
</dbReference>
<evidence type="ECO:0000256" key="5">
    <source>
        <dbReference type="SAM" id="MobiDB-lite"/>
    </source>
</evidence>
<dbReference type="GO" id="GO:0016787">
    <property type="term" value="F:hydrolase activity"/>
    <property type="evidence" value="ECO:0007669"/>
    <property type="project" value="UniProtKB-KW"/>
</dbReference>
<protein>
    <submittedName>
        <fullName evidence="6">Methylmalonyl-CoA mutase, large subunit</fullName>
    </submittedName>
</protein>
<organism evidence="6">
    <name type="scientific">mine drainage metagenome</name>
    <dbReference type="NCBI Taxonomy" id="410659"/>
    <lineage>
        <taxon>unclassified sequences</taxon>
        <taxon>metagenomes</taxon>
        <taxon>ecological metagenomes</taxon>
    </lineage>
</organism>
<evidence type="ECO:0000256" key="3">
    <source>
        <dbReference type="ARBA" id="ARBA00023134"/>
    </source>
</evidence>
<dbReference type="Pfam" id="PF03308">
    <property type="entry name" value="MeaB"/>
    <property type="match status" value="1"/>
</dbReference>
<feature type="non-terminal residue" evidence="6">
    <location>
        <position position="1"/>
    </location>
</feature>
<keyword evidence="1" id="KW-0547">Nucleotide-binding</keyword>
<feature type="non-terminal residue" evidence="6">
    <location>
        <position position="172"/>
    </location>
</feature>
<dbReference type="Gene3D" id="3.40.50.300">
    <property type="entry name" value="P-loop containing nucleotide triphosphate hydrolases"/>
    <property type="match status" value="1"/>
</dbReference>
<dbReference type="InterPro" id="IPR027417">
    <property type="entry name" value="P-loop_NTPase"/>
</dbReference>
<proteinExistence type="predicted"/>
<dbReference type="GO" id="GO:0005525">
    <property type="term" value="F:GTP binding"/>
    <property type="evidence" value="ECO:0007669"/>
    <property type="project" value="UniProtKB-KW"/>
</dbReference>
<keyword evidence="4" id="KW-0143">Chaperone</keyword>
<evidence type="ECO:0000256" key="4">
    <source>
        <dbReference type="ARBA" id="ARBA00023186"/>
    </source>
</evidence>
<dbReference type="PANTHER" id="PTHR43087">
    <property type="entry name" value="LYSINE/ARGININE/ORNITHINE TRANSPORT SYSTEM KINASE"/>
    <property type="match status" value="1"/>
</dbReference>
<reference evidence="6" key="1">
    <citation type="submission" date="2013-08" db="EMBL/GenBank/DDBJ databases">
        <authorList>
            <person name="Mendez C."/>
            <person name="Richter M."/>
            <person name="Ferrer M."/>
            <person name="Sanchez J."/>
        </authorList>
    </citation>
    <scope>NUCLEOTIDE SEQUENCE</scope>
</reference>
<sequence>PRAASTPPPRALLRECLDYLRAQDFDLIILETAGIGQSDSEVVDLVDFPAYVMTSDYGAASQLEKIDMLDFAELIVLNKYDRRGAEDALRDVRKQWKRNRVKFQLKDEEVPVYPTIASQFNDPGVTWMFVELCRLMREKIRGLGTQQPGLGTRDSGLGKGKSQSLGNARCDF</sequence>
<dbReference type="InterPro" id="IPR052040">
    <property type="entry name" value="GTPase/Isobutyryl-CoA_mutase"/>
</dbReference>
<dbReference type="SUPFAM" id="SSF52540">
    <property type="entry name" value="P-loop containing nucleoside triphosphate hydrolases"/>
    <property type="match status" value="1"/>
</dbReference>
<accession>T0ZJA1</accession>
<name>T0ZJA1_9ZZZZ</name>
<evidence type="ECO:0000313" key="6">
    <source>
        <dbReference type="EMBL" id="EQD44743.1"/>
    </source>
</evidence>
<keyword evidence="3" id="KW-0342">GTP-binding</keyword>
<keyword evidence="2" id="KW-0378">Hydrolase</keyword>
<dbReference type="AlphaFoldDB" id="T0ZJA1"/>
<evidence type="ECO:0000256" key="2">
    <source>
        <dbReference type="ARBA" id="ARBA00022801"/>
    </source>
</evidence>
<dbReference type="EMBL" id="AUZY01008822">
    <property type="protein sequence ID" value="EQD44743.1"/>
    <property type="molecule type" value="Genomic_DNA"/>
</dbReference>
<feature type="region of interest" description="Disordered" evidence="5">
    <location>
        <begin position="146"/>
        <end position="172"/>
    </location>
</feature>
<gene>
    <name evidence="6" type="ORF">B1B_13400</name>
</gene>